<dbReference type="SUPFAM" id="SSF53850">
    <property type="entry name" value="Periplasmic binding protein-like II"/>
    <property type="match status" value="1"/>
</dbReference>
<dbReference type="Proteomes" id="UP000712570">
    <property type="component" value="Unassembled WGS sequence"/>
</dbReference>
<keyword evidence="3" id="KW-1185">Reference proteome</keyword>
<gene>
    <name evidence="2" type="ORF">HA050_02660</name>
</gene>
<sequence>MEKILPGLHYLFILLLMIANGAMAGAETIRIVTEELAPYNYTEKGVLTGFSTEIVQAILKDIKIEGKFQSMPWARAYESAINNENVLIYSIGRTPQREKLFKWVGAIAPASNYLFAYAGHDIKIRQLADAKKYQTGSVNTDIGEQFLESQGFVKGKNLQSSVKYQLNYEKLKLGRIDLWVMNEMAAYHLVRQSGDDPAKTLVKVYKLDLSENGYFLAFGQKTSDKLVNRFRQGMENIKKNGTFDTIKKKWTSAEIN</sequence>
<proteinExistence type="predicted"/>
<dbReference type="PANTHER" id="PTHR38834:SF3">
    <property type="entry name" value="SOLUTE-BINDING PROTEIN FAMILY 3_N-TERMINAL DOMAIN-CONTAINING PROTEIN"/>
    <property type="match status" value="1"/>
</dbReference>
<dbReference type="PANTHER" id="PTHR38834">
    <property type="entry name" value="PERIPLASMIC SUBSTRATE BINDING PROTEIN FAMILY 3"/>
    <property type="match status" value="1"/>
</dbReference>
<evidence type="ECO:0000313" key="2">
    <source>
        <dbReference type="EMBL" id="NHQ85010.1"/>
    </source>
</evidence>
<protein>
    <submittedName>
        <fullName evidence="2">Amino acid ABC transporter substrate-binding protein</fullName>
    </submittedName>
</protein>
<evidence type="ECO:0000259" key="1">
    <source>
        <dbReference type="SMART" id="SM00062"/>
    </source>
</evidence>
<dbReference type="SMART" id="SM00062">
    <property type="entry name" value="PBPb"/>
    <property type="match status" value="1"/>
</dbReference>
<accession>A0ABX0KLE8</accession>
<dbReference type="Gene3D" id="3.40.190.10">
    <property type="entry name" value="Periplasmic binding protein-like II"/>
    <property type="match status" value="2"/>
</dbReference>
<evidence type="ECO:0000313" key="3">
    <source>
        <dbReference type="Proteomes" id="UP000712570"/>
    </source>
</evidence>
<feature type="domain" description="Solute-binding protein family 3/N-terminal" evidence="1">
    <location>
        <begin position="28"/>
        <end position="254"/>
    </location>
</feature>
<name>A0ABX0KLE8_9NEIS</name>
<comment type="caution">
    <text evidence="2">The sequence shown here is derived from an EMBL/GenBank/DDBJ whole genome shotgun (WGS) entry which is preliminary data.</text>
</comment>
<dbReference type="InterPro" id="IPR001638">
    <property type="entry name" value="Solute-binding_3/MltF_N"/>
</dbReference>
<organism evidence="2 3">
    <name type="scientific">Iodobacter violaceini</name>
    <dbReference type="NCBI Taxonomy" id="3044271"/>
    <lineage>
        <taxon>Bacteria</taxon>
        <taxon>Pseudomonadati</taxon>
        <taxon>Pseudomonadota</taxon>
        <taxon>Betaproteobacteria</taxon>
        <taxon>Neisseriales</taxon>
        <taxon>Chitinibacteraceae</taxon>
        <taxon>Iodobacter</taxon>
    </lineage>
</organism>
<dbReference type="Pfam" id="PF00497">
    <property type="entry name" value="SBP_bac_3"/>
    <property type="match status" value="1"/>
</dbReference>
<dbReference type="EMBL" id="JAAOLX010000001">
    <property type="protein sequence ID" value="NHQ85010.1"/>
    <property type="molecule type" value="Genomic_DNA"/>
</dbReference>
<reference evidence="2 3" key="1">
    <citation type="submission" date="2020-03" db="EMBL/GenBank/DDBJ databases">
        <title>Draft genome sequence of environmentally isolated violet-colored cultures.</title>
        <authorList>
            <person name="Wilson H.S."/>
        </authorList>
    </citation>
    <scope>NUCLEOTIDE SEQUENCE [LARGE SCALE GENOMIC DNA]</scope>
    <source>
        <strain evidence="2 3">HSC-16F04</strain>
    </source>
</reference>